<feature type="coiled-coil region" evidence="1">
    <location>
        <begin position="2095"/>
        <end position="2146"/>
    </location>
</feature>
<dbReference type="EMBL" id="FLRD01000585">
    <property type="protein sequence ID" value="SBT54899.1"/>
    <property type="molecule type" value="Genomic_DNA"/>
</dbReference>
<feature type="coiled-coil region" evidence="1">
    <location>
        <begin position="576"/>
        <end position="665"/>
    </location>
</feature>
<proteinExistence type="predicted"/>
<feature type="signal peptide" evidence="4">
    <location>
        <begin position="1"/>
        <end position="21"/>
    </location>
</feature>
<evidence type="ECO:0000256" key="1">
    <source>
        <dbReference type="SAM" id="Coils"/>
    </source>
</evidence>
<keyword evidence="3" id="KW-0472">Membrane</keyword>
<evidence type="ECO:0000313" key="5">
    <source>
        <dbReference type="EMBL" id="SBT54899.1"/>
    </source>
</evidence>
<keyword evidence="3" id="KW-1133">Transmembrane helix</keyword>
<feature type="chain" id="PRO_5015060028" evidence="4">
    <location>
        <begin position="22"/>
        <end position="2830"/>
    </location>
</feature>
<evidence type="ECO:0000256" key="3">
    <source>
        <dbReference type="SAM" id="Phobius"/>
    </source>
</evidence>
<protein>
    <submittedName>
        <fullName evidence="5">Reticulocyte binding protein 2b</fullName>
    </submittedName>
</protein>
<feature type="coiled-coil region" evidence="1">
    <location>
        <begin position="501"/>
        <end position="528"/>
    </location>
</feature>
<dbReference type="EMBL" id="FLRE01002214">
    <property type="protein sequence ID" value="SBT58153.1"/>
    <property type="molecule type" value="Genomic_DNA"/>
</dbReference>
<organism evidence="5 8">
    <name type="scientific">Plasmodium ovale wallikeri</name>
    <dbReference type="NCBI Taxonomy" id="864142"/>
    <lineage>
        <taxon>Eukaryota</taxon>
        <taxon>Sar</taxon>
        <taxon>Alveolata</taxon>
        <taxon>Apicomplexa</taxon>
        <taxon>Aconoidasida</taxon>
        <taxon>Haemosporida</taxon>
        <taxon>Plasmodiidae</taxon>
        <taxon>Plasmodium</taxon>
        <taxon>Plasmodium (Plasmodium)</taxon>
    </lineage>
</organism>
<evidence type="ECO:0000256" key="4">
    <source>
        <dbReference type="SAM" id="SignalP"/>
    </source>
</evidence>
<reference evidence="5" key="2">
    <citation type="submission" date="2016-05" db="EMBL/GenBank/DDBJ databases">
        <authorList>
            <person name="Lavstsen T."/>
            <person name="Jespersen J.S."/>
        </authorList>
    </citation>
    <scope>NUCLEOTIDE SEQUENCE [LARGE SCALE GENOMIC DNA]</scope>
</reference>
<keyword evidence="8" id="KW-1185">Reference proteome</keyword>
<feature type="region of interest" description="Disordered" evidence="2">
    <location>
        <begin position="23"/>
        <end position="57"/>
    </location>
</feature>
<keyword evidence="3" id="KW-0812">Transmembrane</keyword>
<keyword evidence="4" id="KW-0732">Signal</keyword>
<evidence type="ECO:0000313" key="7">
    <source>
        <dbReference type="Proteomes" id="UP000078550"/>
    </source>
</evidence>
<feature type="compositionally biased region" description="Basic and acidic residues" evidence="2">
    <location>
        <begin position="23"/>
        <end position="38"/>
    </location>
</feature>
<evidence type="ECO:0000313" key="8">
    <source>
        <dbReference type="Proteomes" id="UP000078555"/>
    </source>
</evidence>
<feature type="transmembrane region" description="Helical" evidence="3">
    <location>
        <begin position="2770"/>
        <end position="2790"/>
    </location>
</feature>
<feature type="coiled-coil region" evidence="1">
    <location>
        <begin position="1672"/>
        <end position="1699"/>
    </location>
</feature>
<feature type="coiled-coil region" evidence="1">
    <location>
        <begin position="1434"/>
        <end position="1468"/>
    </location>
</feature>
<dbReference type="Proteomes" id="UP000078550">
    <property type="component" value="Unassembled WGS sequence"/>
</dbReference>
<feature type="compositionally biased region" description="Polar residues" evidence="2">
    <location>
        <begin position="2420"/>
        <end position="2439"/>
    </location>
</feature>
<sequence length="2830" mass="328597">MQRRTLWKFLFSTLFILSASSKESNRSTSSKDKNDSRLFPESSNLRRNNKFDYNDGEKEHKNNIINADGVNKTYLPNKTSFVTLKNHTSMKTPNYYAYIKKNNIYTQNGDNDTNLRKNVELNILSNAFIEENRTGEIVLNNPESSPMLETTDTLDYIDGTDNEKNIISQLKPDYAYVYYFNEIKRYTEYHKEISSKYESIYNSSIKTLKEDIENAVDTCKPKKNEMIALTKILEDPEKIKGLEGHYEGKFHAYRTYMKEYQNCLINKSNKTMPQIRSLKYDINELLSDIICKQKCSNETYNNMIKIYLLEFNNVPYETHIQYIKNIKSSLDFGSHLINRAQRELGKSNIIDSTKFVQEEIKYIIERFYTHLDKVKYGMDYIKDLSKKEVLNEVTLDVLKNNYITLPYYYSLFKFSSENIIILERELRNKDILLRNLFTKLEDELEKKVITFIDSEYNLPSGASIVSESEKILAKGIEAYNGNAKLVENLALHSNSQIINMKMDYESKRAQLDDSLHKLKELIAAIKENYKINTSEKQKIDIEKKKSPDVSSQERSLKLLDLIETVNVNKPKISSNFKKIEEDYKKVKELKKQIEGLVESIQKDEKDLEKLTENEKNNSSIKEEIKKHMDYIITNINSIKSLISSKDELKENMGKVEKLISEESSDTVQFTNEKEKISSNIKTIITDFYKDDLKVFVENMSKFVEKHENYMTKAYTKEEIDEMKNETKKEHRKIEEMKCEGISRILDKLKKESDNLSSLKEEIINNRLENIHTQLSNLFSGLKQTHTDLTSRISSYKEGKTKLEKHKTSITEREKKFVDGTYEHDKEVTEGKNTYNEFLQDKCNILNKGNTISNDILLFKEKTKNIEIKLPLHKDTVKKLKTLTTKEFTKIDTLIQSHEKENANLKISDEDEKEFNKTKKEINEIIDKIEISNHNIGIIKVLNIAVKRFEANKKLIDTLIENKSKLTEKIKNHPDAIKSDKIMEQNEKNKFETALNKEVPKINAELADESIQKLKTEIEQMLTYCKEKRQNIKKPSETRLEAPETEKTNWNNIEVQIAKLNMSYEILNVTIDNLIKESYTDVISHIHELTTSENRKISDKTEKHTNFLEEMKAKLNSLKFNNDFKEKAKNTVQEDVTKHNQNVESTLEKINGSDTKISGIKKRSTEYMGTSTEEKNKNMEFSEKVDEKTVFNQKKEKMENIYEQMKAVFNESEGLEKEENILKEVSNAELAYERILIDDIVTQINDEDEKAKANMKKIESAMQNIQQLKTNGTIEEQMKIAGFEYEKMHQKCKTHSDKIQELLKNAQTKKGEANKNEKTISEVKEFKNEIKNFKEEVLKEHNAMLNGLKEIENIHKLLTVDNPESIADDIANNKKNADGFKKQTLEAIQKTNDLIIEAETKFNDAKNYKSQINTNLAIDKIDAEVDKIKQIHEDIIEKEKDMKKFLVEAEEYKEKLVSEVNEANRGKEKIDYLQKGREHNATTLNSTNMEIVDKNIATCKQISDEVASAERETKKKYESFLKTEKLFTFLNESIILAMKAKSEKRKIEAEEILTEITKDHSTIKAEMQKYKETLNQLNKKPNFNDVEDVFSNNKSTVAIVSLHTQLDRITHELSCIENIDKDVESIFAATKSSMDNKPEIYEVNVEDSLENAKYKEGKYIELLNNMKKQKERFAVEQSKIDAIKRNIEDIEKKLEENKTNYETGLLEKISDIAKERKLYMDTTKESLTSSINTFATLFNGIDLKEYNIKKYLEDYKKKIDEINSEFQVLYSSIENKTKEVSEKTSDYTKAKEVREKVQEEERNLKNKEKEVRKYLDDIRKKESFRLIYHMRERLDNLNEMSKEEYSSVNRIHEDIKQLIEEIKKLPDEDSLSDIFKQAEDKNKGIQDTNHYSYKDEAQILLNHIVTSANFIDIKVLTGLQSSDLNEQGSSQEAVELKFEPEYIPKLETKEEYENRIELDIYNNIKNAHKNVLEIFKYSDDVNSKKKECENLTKEGKGVFLRIKSINELKGKLNKANSKSRIVSSKIDDSLNKLSALNNIKCTDDENYNTILENSEFQKLKERSTSFKEKKGKTAIESKLTEIKEKIAKHPSTQKGLEEKVEALNANENDNEVIQKEISPIDEFLKEVESLEGEITKINTSFDEALKEGKECQMFIHTSLKESINAKLTTESALILKKQQKAQEYLEYVKNNYDSLNNFIVTLNRSFDTQKVSNYDLTNVEEANRLSAQLATASNALGGTIKEIRNEFASVNEESENYDLQKSVEKLKTLYTTLESKKNSINEILKNISLLNVKEMLTCSKKHNDLVDQFKNIISTQKEKLSSNKKSIEGVKQNLRDKENEIAGVNGTFTLESINKFDKILSGIMTDIGKLKELEEINNKEDQKVQIYMERSSQLVQRNTSLLSQVNNFEKDDELIKEKGDTNSGVKGDITTTKENVNNAEKNPNKLLEGINENKKLYSSNDTNNFISEILKKVEDVRGNFIKNIPTAEKSFKIESNLNDIKDFINEIKNDCNVDEFIATMSKNTEDTIKSSKDLENVQKVIETINTVRGYEEETKNKLHKITTVLDRIKARKKEMDDLFKTLSKENINSYNSSKNCVDDSEKLIKEFDNYVNKMTDIVDKARGAINELEVKKKAQKDELNQPKKGVIEIEEKAKKEIIEIEEESQKELKKIHKISRDEIADIKGESTRALRDVDDESLNELRDVDDESLGVLRDIEHESTDTINNSYDNENNLLDSPEEQAWNVNTDYSEHEQSQNDNHSNARNSERKKNLAGGIIIGFSICSSIALILFMNKGEDDLNSYDKHFESNDNFNIKHKDEIIEIRYNENDYFS</sequence>
<reference evidence="7 8" key="1">
    <citation type="submission" date="2016-05" db="EMBL/GenBank/DDBJ databases">
        <authorList>
            <person name="Naeem Raeece"/>
        </authorList>
    </citation>
    <scope>NUCLEOTIDE SEQUENCE [LARGE SCALE GENOMIC DNA]</scope>
</reference>
<feature type="coiled-coil region" evidence="1">
    <location>
        <begin position="716"/>
        <end position="768"/>
    </location>
</feature>
<gene>
    <name evidence="5" type="ORF">POVWA1_067230</name>
    <name evidence="6" type="ORF">POVWA2_083450</name>
</gene>
<feature type="coiled-coil region" evidence="1">
    <location>
        <begin position="1786"/>
        <end position="1816"/>
    </location>
</feature>
<keyword evidence="1" id="KW-0175">Coiled coil</keyword>
<evidence type="ECO:0000313" key="6">
    <source>
        <dbReference type="EMBL" id="SBT58153.1"/>
    </source>
</evidence>
<feature type="coiled-coil region" evidence="1">
    <location>
        <begin position="2316"/>
        <end position="2389"/>
    </location>
</feature>
<evidence type="ECO:0000256" key="2">
    <source>
        <dbReference type="SAM" id="MobiDB-lite"/>
    </source>
</evidence>
<feature type="region of interest" description="Disordered" evidence="2">
    <location>
        <begin position="2418"/>
        <end position="2439"/>
    </location>
</feature>
<name>A0A1A9AFE6_PLAOA</name>
<feature type="coiled-coil region" evidence="1">
    <location>
        <begin position="2610"/>
        <end position="2669"/>
    </location>
</feature>
<feature type="coiled-coil region" evidence="1">
    <location>
        <begin position="1247"/>
        <end position="1342"/>
    </location>
</feature>
<dbReference type="Proteomes" id="UP000078555">
    <property type="component" value="Unassembled WGS sequence"/>
</dbReference>
<accession>A0A1A9AFE6</accession>